<accession>A0A4R4DU31</accession>
<dbReference type="Proteomes" id="UP000295023">
    <property type="component" value="Unassembled WGS sequence"/>
</dbReference>
<dbReference type="EMBL" id="SKBM01000001">
    <property type="protein sequence ID" value="TCZ66607.1"/>
    <property type="molecule type" value="Genomic_DNA"/>
</dbReference>
<keyword evidence="3" id="KW-1185">Reference proteome</keyword>
<evidence type="ECO:0000313" key="3">
    <source>
        <dbReference type="Proteomes" id="UP000295023"/>
    </source>
</evidence>
<dbReference type="Pfam" id="PF13561">
    <property type="entry name" value="adh_short_C2"/>
    <property type="match status" value="1"/>
</dbReference>
<proteinExistence type="inferred from homology"/>
<protein>
    <submittedName>
        <fullName evidence="2">SDR family oxidoreductase</fullName>
    </submittedName>
</protein>
<comment type="similarity">
    <text evidence="1">Belongs to the short-chain dehydrogenases/reductases (SDR) family.</text>
</comment>
<name>A0A4R4DU31_9PROT</name>
<dbReference type="PRINTS" id="PR00081">
    <property type="entry name" value="GDHRDH"/>
</dbReference>
<evidence type="ECO:0000313" key="2">
    <source>
        <dbReference type="EMBL" id="TCZ66607.1"/>
    </source>
</evidence>
<dbReference type="AlphaFoldDB" id="A0A4R4DU31"/>
<dbReference type="InterPro" id="IPR050259">
    <property type="entry name" value="SDR"/>
</dbReference>
<reference evidence="2 3" key="1">
    <citation type="submission" date="2019-03" db="EMBL/GenBank/DDBJ databases">
        <title>Paracraurococcus aquatilis NE82 genome sequence.</title>
        <authorList>
            <person name="Zhao Y."/>
            <person name="Du Z."/>
        </authorList>
    </citation>
    <scope>NUCLEOTIDE SEQUENCE [LARGE SCALE GENOMIC DNA]</scope>
    <source>
        <strain evidence="2 3">NE82</strain>
    </source>
</reference>
<organism evidence="2 3">
    <name type="scientific">Roseicella aquatilis</name>
    <dbReference type="NCBI Taxonomy" id="2527868"/>
    <lineage>
        <taxon>Bacteria</taxon>
        <taxon>Pseudomonadati</taxon>
        <taxon>Pseudomonadota</taxon>
        <taxon>Alphaproteobacteria</taxon>
        <taxon>Acetobacterales</taxon>
        <taxon>Roseomonadaceae</taxon>
        <taxon>Roseicella</taxon>
    </lineage>
</organism>
<dbReference type="Gene3D" id="3.40.50.720">
    <property type="entry name" value="NAD(P)-binding Rossmann-like Domain"/>
    <property type="match status" value="1"/>
</dbReference>
<gene>
    <name evidence="2" type="ORF">EXY23_00370</name>
</gene>
<dbReference type="InterPro" id="IPR036291">
    <property type="entry name" value="NAD(P)-bd_dom_sf"/>
</dbReference>
<dbReference type="OrthoDB" id="9804774at2"/>
<sequence length="249" mass="25510">MEHGLRGKAALVGGASRGIGRAIVRRLVAEGMQVLGVARGGCDVPGAIGLAADLRDPAAPAEAVARAVRDFGRLDLLVNSAGATQRGDFLALDDAAWMDGYAGKFFAAIRLTRAAWPHLRASQGSVVQIAGAGGRVASADFTIGGSVNAALMNLTKALADRGVQERVRVNCINPGSIRTDRLAGRIAAAMREHGLDETGAAEFLARSAGVARFGTPEEIAAAVAFLAGAEAGYIQGAILDVDGGWIRAV</sequence>
<dbReference type="SUPFAM" id="SSF51735">
    <property type="entry name" value="NAD(P)-binding Rossmann-fold domains"/>
    <property type="match status" value="1"/>
</dbReference>
<evidence type="ECO:0000256" key="1">
    <source>
        <dbReference type="ARBA" id="ARBA00006484"/>
    </source>
</evidence>
<comment type="caution">
    <text evidence="2">The sequence shown here is derived from an EMBL/GenBank/DDBJ whole genome shotgun (WGS) entry which is preliminary data.</text>
</comment>
<dbReference type="RefSeq" id="WP_132283578.1">
    <property type="nucleotide sequence ID" value="NZ_SKBM01000001.1"/>
</dbReference>
<dbReference type="InterPro" id="IPR002347">
    <property type="entry name" value="SDR_fam"/>
</dbReference>
<dbReference type="PANTHER" id="PTHR42879">
    <property type="entry name" value="3-OXOACYL-(ACYL-CARRIER-PROTEIN) REDUCTASE"/>
    <property type="match status" value="1"/>
</dbReference>